<feature type="compositionally biased region" description="Basic and acidic residues" evidence="2">
    <location>
        <begin position="356"/>
        <end position="367"/>
    </location>
</feature>
<feature type="compositionally biased region" description="Low complexity" evidence="2">
    <location>
        <begin position="190"/>
        <end position="207"/>
    </location>
</feature>
<sequence length="1314" mass="139021">MSSYDGGAVASSSSSHSTASTSTASALPHSGPLQLAASEMLKQEKINSLRSQLKRTKNDLNEVERVQKALAELQLQRNEIEADKAGHGNSVLTPLGSKALQRHVPVLQGGAGPRLRMKKSATSAGEPIAASQALEFLQSRRSSLVESLKRAREQLDALVLGTDQGANASLESQQAPPPESVDEKRALPRASGAEETSSQSQASTSATRLAELLQRLGINPYSDSAGDGTDEQGRVLNEEGLPFVDLVEQVGPEDSTLSQSQSTSTLQAASKQAPVRSTHRPLATTTAPGSTPRSRWAESILDQLEAEEAQEALHPPEEKEPVHEAHQSFSRGLQRQKANAGDAPQGPLNSSTGSSQDRKGKSREVGDHVANTGPPTPSSQRPKPIRSALKRSSSVGASADGKVPTMTRSLSGLRRGWLNLNPSSPAADDAKGSSDYMSASTASPLSNPASGSDPAKTSTKPKNSFKFLALNPGSPTASPSCGQDALTGPAAGISAASHSSDDDDIGDQHDERMSRSEPALLARAEQSPSPSQRSEYADRGRASVTPSKKSVRIKTPSHSRERTPGQTSPELVKSLRFDDGDSLERSTAAHSKRSTAAHSQKNLTDEKEFKGAEDEARRIVELLGPGVVRGHPSAPADLDRLEQAHLEDSQGSIHGALSSSAAKISEEAEQATKKPAKPRVNPVQRTVMERAPRIKPTATPVASSDGPIKKESALAKGFLNRPNKASGPASPASSRDAARVGAPAGPSQIAASETNCDPKLGDVPQAPKQSFGMTALDRALQADEDELASREKSSLADGAFSKANLRPHARPSKAFKEKMEREAEKHKGCGKRGEDEVWDLKRPEDTEEYKDSEDSGESRVRFADRPQIVGEDQSTQPAASTTKESSLFARPAVRFANESGRPDGSSTSRKQLSETDAAEDEEESEGDIVSEDGSEDLVRNSDLGSDFDEEDIDSDSSEIDLEELAPTLESMLDDFESAELAREYELARARISATKARLGASVLRGTPTLGNDAASDDDTDAGDDAYDDGRDIVSARHGATEGEVEGSGGKRMSRFKSERYARAAGFINDRFAPQSRELSMRGIAGEREADAQADQAGHELAHLLSDARNVGPDRALDMSGSSQNPVMVLPRIAPVRYPKNARDLLGGSAEEDASSFEPVNARAIVRSRRLGAGGPVDLEGGSEEDEEAEDLAAVMGARLDLAQQQREEGILPGTAARGSSTRKARGNAQDPPLVRSKRAAASDLPSSSEKGQGDQFAKPRAPQVIASGAQPAIASPLPSDATPSTTDAQGPEQPKKVSRFKAARQAAADSRASS</sequence>
<evidence type="ECO:0000259" key="3">
    <source>
        <dbReference type="Pfam" id="PF12927"/>
    </source>
</evidence>
<feature type="compositionally biased region" description="Basic and acidic residues" evidence="2">
    <location>
        <begin position="314"/>
        <end position="326"/>
    </location>
</feature>
<feature type="coiled-coil region" evidence="1">
    <location>
        <begin position="46"/>
        <end position="83"/>
    </location>
</feature>
<dbReference type="RefSeq" id="XP_025371915.1">
    <property type="nucleotide sequence ID" value="XM_025513224.1"/>
</dbReference>
<feature type="compositionally biased region" description="Acidic residues" evidence="2">
    <location>
        <begin position="945"/>
        <end position="963"/>
    </location>
</feature>
<feature type="compositionally biased region" description="Low complexity" evidence="2">
    <location>
        <begin position="255"/>
        <end position="270"/>
    </location>
</feature>
<feature type="compositionally biased region" description="Polar residues" evidence="2">
    <location>
        <begin position="283"/>
        <end position="293"/>
    </location>
</feature>
<feature type="compositionally biased region" description="Polar residues" evidence="2">
    <location>
        <begin position="327"/>
        <end position="337"/>
    </location>
</feature>
<feature type="domain" description="DUF3835" evidence="3">
    <location>
        <begin position="1291"/>
        <end position="1304"/>
    </location>
</feature>
<feature type="compositionally biased region" description="Basic and acidic residues" evidence="2">
    <location>
        <begin position="603"/>
        <end position="612"/>
    </location>
</feature>
<feature type="region of interest" description="Disordered" evidence="2">
    <location>
        <begin position="1203"/>
        <end position="1314"/>
    </location>
</feature>
<organism evidence="4 5">
    <name type="scientific">Ceraceosorus guamensis</name>
    <dbReference type="NCBI Taxonomy" id="1522189"/>
    <lineage>
        <taxon>Eukaryota</taxon>
        <taxon>Fungi</taxon>
        <taxon>Dikarya</taxon>
        <taxon>Basidiomycota</taxon>
        <taxon>Ustilaginomycotina</taxon>
        <taxon>Exobasidiomycetes</taxon>
        <taxon>Ceraceosorales</taxon>
        <taxon>Ceraceosoraceae</taxon>
        <taxon>Ceraceosorus</taxon>
    </lineage>
</organism>
<feature type="compositionally biased region" description="Basic and acidic residues" evidence="2">
    <location>
        <begin position="637"/>
        <end position="648"/>
    </location>
</feature>
<reference evidence="4 5" key="1">
    <citation type="journal article" date="2018" name="Mol. Biol. Evol.">
        <title>Broad Genomic Sampling Reveals a Smut Pathogenic Ancestry of the Fungal Clade Ustilaginomycotina.</title>
        <authorList>
            <person name="Kijpornyongpan T."/>
            <person name="Mondo S.J."/>
            <person name="Barry K."/>
            <person name="Sandor L."/>
            <person name="Lee J."/>
            <person name="Lipzen A."/>
            <person name="Pangilinan J."/>
            <person name="LaButti K."/>
            <person name="Hainaut M."/>
            <person name="Henrissat B."/>
            <person name="Grigoriev I.V."/>
            <person name="Spatafora J.W."/>
            <person name="Aime M.C."/>
        </authorList>
    </citation>
    <scope>NUCLEOTIDE SEQUENCE [LARGE SCALE GENOMIC DNA]</scope>
    <source>
        <strain evidence="4 5">MCA 4658</strain>
    </source>
</reference>
<gene>
    <name evidence="4" type="ORF">IE81DRAFT_321073</name>
</gene>
<name>A0A316WAT7_9BASI</name>
<feature type="region of interest" description="Disordered" evidence="2">
    <location>
        <begin position="1165"/>
        <end position="1190"/>
    </location>
</feature>
<feature type="region of interest" description="Disordered" evidence="2">
    <location>
        <begin position="168"/>
        <end position="612"/>
    </location>
</feature>
<feature type="compositionally biased region" description="Low complexity" evidence="2">
    <location>
        <begin position="10"/>
        <end position="26"/>
    </location>
</feature>
<feature type="compositionally biased region" description="Acidic residues" evidence="2">
    <location>
        <begin position="1180"/>
        <end position="1190"/>
    </location>
</feature>
<feature type="compositionally biased region" description="Acidic residues" evidence="2">
    <location>
        <begin position="916"/>
        <end position="935"/>
    </location>
</feature>
<accession>A0A316WAT7</accession>
<evidence type="ECO:0000313" key="5">
    <source>
        <dbReference type="Proteomes" id="UP000245783"/>
    </source>
</evidence>
<feature type="compositionally biased region" description="Polar residues" evidence="2">
    <location>
        <begin position="435"/>
        <end position="462"/>
    </location>
</feature>
<evidence type="ECO:0000256" key="1">
    <source>
        <dbReference type="SAM" id="Coils"/>
    </source>
</evidence>
<dbReference type="InParanoid" id="A0A316WAT7"/>
<evidence type="ECO:0000256" key="2">
    <source>
        <dbReference type="SAM" id="MobiDB-lite"/>
    </source>
</evidence>
<feature type="compositionally biased region" description="Polar residues" evidence="2">
    <location>
        <begin position="872"/>
        <end position="885"/>
    </location>
</feature>
<feature type="compositionally biased region" description="Basic and acidic residues" evidence="2">
    <location>
        <begin position="852"/>
        <end position="864"/>
    </location>
</feature>
<feature type="compositionally biased region" description="Basic and acidic residues" evidence="2">
    <location>
        <begin position="814"/>
        <end position="844"/>
    </location>
</feature>
<dbReference type="EMBL" id="KZ819359">
    <property type="protein sequence ID" value="PWN44755.1"/>
    <property type="molecule type" value="Genomic_DNA"/>
</dbReference>
<feature type="compositionally biased region" description="Basic and acidic residues" evidence="2">
    <location>
        <begin position="506"/>
        <end position="515"/>
    </location>
</feature>
<keyword evidence="5" id="KW-1185">Reference proteome</keyword>
<dbReference type="Proteomes" id="UP000245783">
    <property type="component" value="Unassembled WGS sequence"/>
</dbReference>
<feature type="region of interest" description="Disordered" evidence="2">
    <location>
        <begin position="1"/>
        <end position="38"/>
    </location>
</feature>
<proteinExistence type="predicted"/>
<feature type="compositionally biased region" description="Low complexity" evidence="2">
    <location>
        <begin position="725"/>
        <end position="735"/>
    </location>
</feature>
<feature type="compositionally biased region" description="Low complexity" evidence="2">
    <location>
        <begin position="1303"/>
        <end position="1314"/>
    </location>
</feature>
<feature type="region of interest" description="Disordered" evidence="2">
    <location>
        <begin position="1004"/>
        <end position="1030"/>
    </location>
</feature>
<feature type="compositionally biased region" description="Basic and acidic residues" evidence="2">
    <location>
        <begin position="573"/>
        <end position="584"/>
    </location>
</feature>
<dbReference type="Pfam" id="PF12927">
    <property type="entry name" value="DUF3835"/>
    <property type="match status" value="1"/>
</dbReference>
<feature type="compositionally biased region" description="Acidic residues" evidence="2">
    <location>
        <begin position="1014"/>
        <end position="1026"/>
    </location>
</feature>
<dbReference type="InterPro" id="IPR024325">
    <property type="entry name" value="DUF3835"/>
</dbReference>
<evidence type="ECO:0000313" key="4">
    <source>
        <dbReference type="EMBL" id="PWN44755.1"/>
    </source>
</evidence>
<dbReference type="OrthoDB" id="3366950at2759"/>
<dbReference type="GeneID" id="37035094"/>
<protein>
    <recommendedName>
        <fullName evidence="3">DUF3835 domain-containing protein</fullName>
    </recommendedName>
</protein>
<feature type="region of interest" description="Disordered" evidence="2">
    <location>
        <begin position="626"/>
        <end position="965"/>
    </location>
</feature>
<keyword evidence="1" id="KW-0175">Coiled coil</keyword>